<comment type="caution">
    <text evidence="1">The sequence shown here is derived from an EMBL/GenBank/DDBJ whole genome shotgun (WGS) entry which is preliminary data.</text>
</comment>
<organism evidence="1 2">
    <name type="scientific">Colletotrichum navitas</name>
    <dbReference type="NCBI Taxonomy" id="681940"/>
    <lineage>
        <taxon>Eukaryota</taxon>
        <taxon>Fungi</taxon>
        <taxon>Dikarya</taxon>
        <taxon>Ascomycota</taxon>
        <taxon>Pezizomycotina</taxon>
        <taxon>Sordariomycetes</taxon>
        <taxon>Hypocreomycetidae</taxon>
        <taxon>Glomerellales</taxon>
        <taxon>Glomerellaceae</taxon>
        <taxon>Colletotrichum</taxon>
        <taxon>Colletotrichum graminicola species complex</taxon>
    </lineage>
</organism>
<keyword evidence="2" id="KW-1185">Reference proteome</keyword>
<name>A0AAD8Q7C1_9PEZI</name>
<accession>A0AAD8Q7C1</accession>
<dbReference type="Proteomes" id="UP001230504">
    <property type="component" value="Unassembled WGS sequence"/>
</dbReference>
<evidence type="ECO:0000313" key="2">
    <source>
        <dbReference type="Proteomes" id="UP001230504"/>
    </source>
</evidence>
<sequence length="155" mass="17856">MCSMFLHFPLLRRRKRSGVVDPPRLIVFLYVEMLGMLPRFSKGCARQDGTCSREPAWPKERRDRQAERKTFGWSLAPLLLLLLLPHCKCSLCIREWMETPNESIAFLALSKRGPGRRMAYVSPSWKLLLRKVIRRHSSTRRSHVYGPCMSGLGGG</sequence>
<dbReference type="RefSeq" id="XP_060418076.1">
    <property type="nucleotide sequence ID" value="XM_060552855.1"/>
</dbReference>
<reference evidence="1" key="1">
    <citation type="submission" date="2021-06" db="EMBL/GenBank/DDBJ databases">
        <title>Comparative genomics, transcriptomics and evolutionary studies reveal genomic signatures of adaptation to plant cell wall in hemibiotrophic fungi.</title>
        <authorList>
            <consortium name="DOE Joint Genome Institute"/>
            <person name="Baroncelli R."/>
            <person name="Diaz J.F."/>
            <person name="Benocci T."/>
            <person name="Peng M."/>
            <person name="Battaglia E."/>
            <person name="Haridas S."/>
            <person name="Andreopoulos W."/>
            <person name="Labutti K."/>
            <person name="Pangilinan J."/>
            <person name="Floch G.L."/>
            <person name="Makela M.R."/>
            <person name="Henrissat B."/>
            <person name="Grigoriev I.V."/>
            <person name="Crouch J.A."/>
            <person name="De Vries R.P."/>
            <person name="Sukno S.A."/>
            <person name="Thon M.R."/>
        </authorList>
    </citation>
    <scope>NUCLEOTIDE SEQUENCE</scope>
    <source>
        <strain evidence="1">CBS 125086</strain>
    </source>
</reference>
<proteinExistence type="predicted"/>
<dbReference type="GeneID" id="85437095"/>
<evidence type="ECO:0000313" key="1">
    <source>
        <dbReference type="EMBL" id="KAK1597286.1"/>
    </source>
</evidence>
<protein>
    <submittedName>
        <fullName evidence="1">Uncharacterized protein</fullName>
    </submittedName>
</protein>
<dbReference type="AlphaFoldDB" id="A0AAD8Q7C1"/>
<gene>
    <name evidence="1" type="ORF">LY79DRAFT_380136</name>
</gene>
<dbReference type="EMBL" id="JAHLJV010000008">
    <property type="protein sequence ID" value="KAK1597286.1"/>
    <property type="molecule type" value="Genomic_DNA"/>
</dbReference>